<protein>
    <recommendedName>
        <fullName evidence="3">STAS/SEC14 domain-containing protein</fullName>
    </recommendedName>
</protein>
<evidence type="ECO:0000313" key="1">
    <source>
        <dbReference type="EMBL" id="MFD2096497.1"/>
    </source>
</evidence>
<accession>A0ABW4XNF0</accession>
<sequence>MKIHGDWKMTLISERVILVVTYAPWNKEAAEAFAEDFRRLAITISDPQWAVIVKMGNEQLMIPDAEPVIAELNGWAIAHGCVCEAEVIHHSLHAQVVENTRTAKTTDNYQQASFDNDADAVAFISDSPVEFSAEQALEWLAE</sequence>
<proteinExistence type="predicted"/>
<gene>
    <name evidence="1" type="ORF">ACFSJ3_10915</name>
</gene>
<evidence type="ECO:0008006" key="3">
    <source>
        <dbReference type="Google" id="ProtNLM"/>
    </source>
</evidence>
<dbReference type="RefSeq" id="WP_345339118.1">
    <property type="nucleotide sequence ID" value="NZ_BAABLI010000008.1"/>
</dbReference>
<name>A0ABW4XNF0_9GAMM</name>
<dbReference type="EMBL" id="JBHUHT010000012">
    <property type="protein sequence ID" value="MFD2096497.1"/>
    <property type="molecule type" value="Genomic_DNA"/>
</dbReference>
<reference evidence="2" key="1">
    <citation type="journal article" date="2019" name="Int. J. Syst. Evol. Microbiol.">
        <title>The Global Catalogue of Microorganisms (GCM) 10K type strain sequencing project: providing services to taxonomists for standard genome sequencing and annotation.</title>
        <authorList>
            <consortium name="The Broad Institute Genomics Platform"/>
            <consortium name="The Broad Institute Genome Sequencing Center for Infectious Disease"/>
            <person name="Wu L."/>
            <person name="Ma J."/>
        </authorList>
    </citation>
    <scope>NUCLEOTIDE SEQUENCE [LARGE SCALE GENOMIC DNA]</scope>
    <source>
        <strain evidence="2">CGMCC 1.10992</strain>
    </source>
</reference>
<comment type="caution">
    <text evidence="1">The sequence shown here is derived from an EMBL/GenBank/DDBJ whole genome shotgun (WGS) entry which is preliminary data.</text>
</comment>
<evidence type="ECO:0000313" key="2">
    <source>
        <dbReference type="Proteomes" id="UP001597380"/>
    </source>
</evidence>
<dbReference type="Proteomes" id="UP001597380">
    <property type="component" value="Unassembled WGS sequence"/>
</dbReference>
<keyword evidence="2" id="KW-1185">Reference proteome</keyword>
<organism evidence="1 2">
    <name type="scientific">Corallincola platygyrae</name>
    <dbReference type="NCBI Taxonomy" id="1193278"/>
    <lineage>
        <taxon>Bacteria</taxon>
        <taxon>Pseudomonadati</taxon>
        <taxon>Pseudomonadota</taxon>
        <taxon>Gammaproteobacteria</taxon>
        <taxon>Alteromonadales</taxon>
        <taxon>Psychromonadaceae</taxon>
        <taxon>Corallincola</taxon>
    </lineage>
</organism>